<proteinExistence type="predicted"/>
<evidence type="ECO:0008006" key="4">
    <source>
        <dbReference type="Google" id="ProtNLM"/>
    </source>
</evidence>
<dbReference type="SUPFAM" id="SSF53098">
    <property type="entry name" value="Ribonuclease H-like"/>
    <property type="match status" value="1"/>
</dbReference>
<protein>
    <recommendedName>
        <fullName evidence="4">Transposase IS4-like domain-containing protein</fullName>
    </recommendedName>
</protein>
<evidence type="ECO:0000313" key="2">
    <source>
        <dbReference type="EMBL" id="SPS02516.1"/>
    </source>
</evidence>
<accession>A0A375JFX8</accession>
<reference evidence="2 3" key="1">
    <citation type="submission" date="2018-01" db="EMBL/GenBank/DDBJ databases">
        <authorList>
            <person name="Gaut B.S."/>
            <person name="Morton B.R."/>
            <person name="Clegg M.T."/>
            <person name="Duvall M.R."/>
        </authorList>
    </citation>
    <scope>NUCLEOTIDE SEQUENCE [LARGE SCALE GENOMIC DNA]</scope>
    <source>
        <strain evidence="2">Cupriavidus taiwanensis cmp 52</strain>
    </source>
</reference>
<evidence type="ECO:0000256" key="1">
    <source>
        <dbReference type="SAM" id="MobiDB-lite"/>
    </source>
</evidence>
<dbReference type="AlphaFoldDB" id="A0A375JFX8"/>
<dbReference type="Gene3D" id="3.90.350.10">
    <property type="entry name" value="Transposase Inhibitor Protein From Tn5, Chain A, domain 1"/>
    <property type="match status" value="1"/>
</dbReference>
<name>A0A375JFX8_9BURK</name>
<feature type="region of interest" description="Disordered" evidence="1">
    <location>
        <begin position="157"/>
        <end position="181"/>
    </location>
</feature>
<organism evidence="2 3">
    <name type="scientific">Cupriavidus taiwanensis</name>
    <dbReference type="NCBI Taxonomy" id="164546"/>
    <lineage>
        <taxon>Bacteria</taxon>
        <taxon>Pseudomonadati</taxon>
        <taxon>Pseudomonadota</taxon>
        <taxon>Betaproteobacteria</taxon>
        <taxon>Burkholderiales</taxon>
        <taxon>Burkholderiaceae</taxon>
        <taxon>Cupriavidus</taxon>
    </lineage>
</organism>
<dbReference type="Proteomes" id="UP000256805">
    <property type="component" value="Unassembled WGS sequence"/>
</dbReference>
<dbReference type="EMBL" id="OVTA01000076">
    <property type="protein sequence ID" value="SPS02516.1"/>
    <property type="molecule type" value="Genomic_DNA"/>
</dbReference>
<sequence>MVWRLLTNREAQDADAVIELVERYRARWEVGKFFHVLKTGCKVEALQLGSCGAGLGVDMVVAWRITRGRLARNWMRSCSLTPTKFWEHTCLPRRPAQRDTGHTQSDNSVGCFPGWVPWAQERWRAWRPVLPAALLGLRWAKAALNETLALIATRTHRVRPDRAKPRPPRHKPHRHAAYKAC</sequence>
<dbReference type="InterPro" id="IPR012337">
    <property type="entry name" value="RNaseH-like_sf"/>
</dbReference>
<feature type="compositionally biased region" description="Basic residues" evidence="1">
    <location>
        <begin position="165"/>
        <end position="181"/>
    </location>
</feature>
<evidence type="ECO:0000313" key="3">
    <source>
        <dbReference type="Proteomes" id="UP000256805"/>
    </source>
</evidence>
<gene>
    <name evidence="2" type="ORF">CBM2634_U130007</name>
</gene>